<reference evidence="1" key="2">
    <citation type="submission" date="2022-03" db="EMBL/GenBank/DDBJ databases">
        <title>Draft title - Genomic analysis of global carrot germplasm unveils the trajectory of domestication and the origin of high carotenoid orange carrot.</title>
        <authorList>
            <person name="Iorizzo M."/>
            <person name="Ellison S."/>
            <person name="Senalik D."/>
            <person name="Macko-Podgorni A."/>
            <person name="Grzebelus D."/>
            <person name="Bostan H."/>
            <person name="Rolling W."/>
            <person name="Curaba J."/>
            <person name="Simon P."/>
        </authorList>
    </citation>
    <scope>NUCLEOTIDE SEQUENCE</scope>
    <source>
        <tissue evidence="1">Leaf</tissue>
    </source>
</reference>
<proteinExistence type="predicted"/>
<sequence>MEAYSHLWDPLPAIEEIYEPYNNFYAYVSSLFFKNYGLHDHIGTHIGLENYGLHDHVDTDLGLTFVHENMDDYGFDDPISSMNPIGTPPNQVSIDDYNVCGNDDEVMFLYEIKARPQLSHNYPLQTLNSNSTNFDQGLEDETFLDGVDDEIAQLCSPDTSNATMENPSTVNPELLSSDTHGTQLDEIPKYSLSYGAEAKQNQYSSLIMHETWPTTSQENKETLGAQGRSQKIKVMKVVGAGEEESDEWAWKKYGTKKLKRITRS</sequence>
<gene>
    <name evidence="1" type="ORF">DCAR_0103189</name>
</gene>
<protein>
    <submittedName>
        <fullName evidence="1">Uncharacterized protein</fullName>
    </submittedName>
</protein>
<reference evidence="1" key="1">
    <citation type="journal article" date="2016" name="Nat. Genet.">
        <title>A high-quality carrot genome assembly provides new insights into carotenoid accumulation and asterid genome evolution.</title>
        <authorList>
            <person name="Iorizzo M."/>
            <person name="Ellison S."/>
            <person name="Senalik D."/>
            <person name="Zeng P."/>
            <person name="Satapoomin P."/>
            <person name="Huang J."/>
            <person name="Bowman M."/>
            <person name="Iovene M."/>
            <person name="Sanseverino W."/>
            <person name="Cavagnaro P."/>
            <person name="Yildiz M."/>
            <person name="Macko-Podgorni A."/>
            <person name="Moranska E."/>
            <person name="Grzebelus E."/>
            <person name="Grzebelus D."/>
            <person name="Ashrafi H."/>
            <person name="Zheng Z."/>
            <person name="Cheng S."/>
            <person name="Spooner D."/>
            <person name="Van Deynze A."/>
            <person name="Simon P."/>
        </authorList>
    </citation>
    <scope>NUCLEOTIDE SEQUENCE</scope>
    <source>
        <tissue evidence="1">Leaf</tissue>
    </source>
</reference>
<dbReference type="EMBL" id="CP093343">
    <property type="protein sequence ID" value="WOG84010.1"/>
    <property type="molecule type" value="Genomic_DNA"/>
</dbReference>
<organism evidence="1 2">
    <name type="scientific">Daucus carota subsp. sativus</name>
    <name type="common">Carrot</name>
    <dbReference type="NCBI Taxonomy" id="79200"/>
    <lineage>
        <taxon>Eukaryota</taxon>
        <taxon>Viridiplantae</taxon>
        <taxon>Streptophyta</taxon>
        <taxon>Embryophyta</taxon>
        <taxon>Tracheophyta</taxon>
        <taxon>Spermatophyta</taxon>
        <taxon>Magnoliopsida</taxon>
        <taxon>eudicotyledons</taxon>
        <taxon>Gunneridae</taxon>
        <taxon>Pentapetalae</taxon>
        <taxon>asterids</taxon>
        <taxon>campanulids</taxon>
        <taxon>Apiales</taxon>
        <taxon>Apiaceae</taxon>
        <taxon>Apioideae</taxon>
        <taxon>Scandiceae</taxon>
        <taxon>Daucinae</taxon>
        <taxon>Daucus</taxon>
        <taxon>Daucus sect. Daucus</taxon>
    </lineage>
</organism>
<evidence type="ECO:0000313" key="1">
    <source>
        <dbReference type="EMBL" id="WOG84010.1"/>
    </source>
</evidence>
<dbReference type="AlphaFoldDB" id="A0A166HTF9"/>
<keyword evidence="2" id="KW-1185">Reference proteome</keyword>
<accession>A0A166HTF9</accession>
<name>A0A166HTF9_DAUCS</name>
<evidence type="ECO:0000313" key="2">
    <source>
        <dbReference type="Proteomes" id="UP000077755"/>
    </source>
</evidence>
<dbReference type="Proteomes" id="UP000077755">
    <property type="component" value="Chromosome 1"/>
</dbReference>
<dbReference type="Gramene" id="KZN10372">
    <property type="protein sequence ID" value="KZN10372"/>
    <property type="gene ID" value="DCAR_003028"/>
</dbReference>